<name>A0A8J2MFD5_COTCN</name>
<feature type="compositionally biased region" description="Low complexity" evidence="1">
    <location>
        <begin position="1"/>
        <end position="14"/>
    </location>
</feature>
<protein>
    <submittedName>
        <fullName evidence="2">Similar to neurl4: Neuralized-like protein 4 (Xenopus tropicalis)</fullName>
    </submittedName>
</protein>
<feature type="region of interest" description="Disordered" evidence="1">
    <location>
        <begin position="53"/>
        <end position="72"/>
    </location>
</feature>
<evidence type="ECO:0000313" key="2">
    <source>
        <dbReference type="EMBL" id="CAG5088805.1"/>
    </source>
</evidence>
<evidence type="ECO:0000256" key="1">
    <source>
        <dbReference type="SAM" id="MobiDB-lite"/>
    </source>
</evidence>
<accession>A0A8J2MFD5</accession>
<proteinExistence type="predicted"/>
<keyword evidence="3" id="KW-1185">Reference proteome</keyword>
<dbReference type="OrthoDB" id="49113at2759"/>
<feature type="region of interest" description="Disordered" evidence="1">
    <location>
        <begin position="1"/>
        <end position="30"/>
    </location>
</feature>
<dbReference type="AlphaFoldDB" id="A0A8J2MFD5"/>
<gene>
    <name evidence="2" type="ORF">HICCMSTLAB_LOCUS4989</name>
</gene>
<dbReference type="EMBL" id="CAJNRD030001119">
    <property type="protein sequence ID" value="CAG5088805.1"/>
    <property type="molecule type" value="Genomic_DNA"/>
</dbReference>
<dbReference type="Proteomes" id="UP000786811">
    <property type="component" value="Unassembled WGS sequence"/>
</dbReference>
<organism evidence="2 3">
    <name type="scientific">Cotesia congregata</name>
    <name type="common">Parasitoid wasp</name>
    <name type="synonym">Apanteles congregatus</name>
    <dbReference type="NCBI Taxonomy" id="51543"/>
    <lineage>
        <taxon>Eukaryota</taxon>
        <taxon>Metazoa</taxon>
        <taxon>Ecdysozoa</taxon>
        <taxon>Arthropoda</taxon>
        <taxon>Hexapoda</taxon>
        <taxon>Insecta</taxon>
        <taxon>Pterygota</taxon>
        <taxon>Neoptera</taxon>
        <taxon>Endopterygota</taxon>
        <taxon>Hymenoptera</taxon>
        <taxon>Apocrita</taxon>
        <taxon>Ichneumonoidea</taxon>
        <taxon>Braconidae</taxon>
        <taxon>Microgastrinae</taxon>
        <taxon>Cotesia</taxon>
    </lineage>
</organism>
<sequence length="267" mass="30151">MSSSCNSDSNSSTSKLEITNEPPPAAATTTTTELECFKFENNNINNHPYDTYDNNTMSNNNLSSDNDNHDEQAMSSNMSILKTANNKSQCNLMNSQLINHQHHHQNSKLSSSSTVLPYQSQKSLVLPNEFFLLDEIICYCNSCYKVDSDGATCKEGDLPTEFAVPIRWVSFLLKQTINTNQIPQSTTDKWIIDHGELLPIKQLDFSNLTTIFDREDQNPQFVFSPNIKYIDIQSNKKLNASMAFQLLVKSGSYMMDLDKQHGVEPIE</sequence>
<evidence type="ECO:0000313" key="3">
    <source>
        <dbReference type="Proteomes" id="UP000786811"/>
    </source>
</evidence>
<feature type="compositionally biased region" description="Low complexity" evidence="1">
    <location>
        <begin position="53"/>
        <end position="65"/>
    </location>
</feature>
<reference evidence="2" key="1">
    <citation type="submission" date="2021-04" db="EMBL/GenBank/DDBJ databases">
        <authorList>
            <person name="Chebbi M.A.C M."/>
        </authorList>
    </citation>
    <scope>NUCLEOTIDE SEQUENCE</scope>
</reference>
<comment type="caution">
    <text evidence="2">The sequence shown here is derived from an EMBL/GenBank/DDBJ whole genome shotgun (WGS) entry which is preliminary data.</text>
</comment>